<evidence type="ECO:0000259" key="9">
    <source>
        <dbReference type="Pfam" id="PF08478"/>
    </source>
</evidence>
<dbReference type="EMBL" id="CP052757">
    <property type="protein sequence ID" value="QJW37020.1"/>
    <property type="molecule type" value="Genomic_DNA"/>
</dbReference>
<evidence type="ECO:0000313" key="10">
    <source>
        <dbReference type="EMBL" id="QJW37020.1"/>
    </source>
</evidence>
<keyword evidence="1" id="KW-1003">Cell membrane</keyword>
<dbReference type="Gene3D" id="3.10.20.310">
    <property type="entry name" value="membrane protein fhac"/>
    <property type="match status" value="1"/>
</dbReference>
<feature type="domain" description="Cell division protein FtsQ/DivIB C-terminal" evidence="8">
    <location>
        <begin position="232"/>
        <end position="328"/>
    </location>
</feature>
<feature type="transmembrane region" description="Helical" evidence="7">
    <location>
        <begin position="130"/>
        <end position="155"/>
    </location>
</feature>
<feature type="compositionally biased region" description="Pro residues" evidence="6">
    <location>
        <begin position="33"/>
        <end position="42"/>
    </location>
</feature>
<evidence type="ECO:0000259" key="8">
    <source>
        <dbReference type="Pfam" id="PF03799"/>
    </source>
</evidence>
<dbReference type="InterPro" id="IPR050487">
    <property type="entry name" value="FtsQ_DivIB"/>
</dbReference>
<feature type="compositionally biased region" description="Pro residues" evidence="6">
    <location>
        <begin position="1"/>
        <end position="12"/>
    </location>
</feature>
<dbReference type="GO" id="GO:0005886">
    <property type="term" value="C:plasma membrane"/>
    <property type="evidence" value="ECO:0007669"/>
    <property type="project" value="TreeGrafter"/>
</dbReference>
<keyword evidence="7" id="KW-0472">Membrane</keyword>
<keyword evidence="4 7" id="KW-1133">Transmembrane helix</keyword>
<dbReference type="OrthoDB" id="4793367at2"/>
<reference evidence="10 11" key="1">
    <citation type="journal article" date="2022" name="Int. J. Syst. Evol. Microbiol.">
        <title>Cellulosimicrobium protaetiae sp. nov., isolated from the gut of the larva of Protaetia brevitarsis seulensis.</title>
        <authorList>
            <person name="Le Han H."/>
            <person name="Nguyen T.T.H."/>
            <person name="Li Z."/>
            <person name="Shin N.R."/>
            <person name="Kim S.G."/>
        </authorList>
    </citation>
    <scope>NUCLEOTIDE SEQUENCE [LARGE SCALE GENOMIC DNA]</scope>
    <source>
        <strain evidence="10 11">BI34</strain>
    </source>
</reference>
<dbReference type="Pfam" id="PF08478">
    <property type="entry name" value="POTRA_1"/>
    <property type="match status" value="1"/>
</dbReference>
<dbReference type="InterPro" id="IPR013685">
    <property type="entry name" value="POTRA_FtsQ_type"/>
</dbReference>
<proteinExistence type="predicted"/>
<feature type="compositionally biased region" description="Basic and acidic residues" evidence="6">
    <location>
        <begin position="13"/>
        <end position="24"/>
    </location>
</feature>
<dbReference type="PANTHER" id="PTHR37820">
    <property type="entry name" value="CELL DIVISION PROTEIN DIVIB"/>
    <property type="match status" value="1"/>
</dbReference>
<dbReference type="InterPro" id="IPR005548">
    <property type="entry name" value="Cell_div_FtsQ/DivIB_C"/>
</dbReference>
<dbReference type="Proteomes" id="UP000451354">
    <property type="component" value="Chromosome"/>
</dbReference>
<keyword evidence="11" id="KW-1185">Reference proteome</keyword>
<feature type="domain" description="POTRA" evidence="9">
    <location>
        <begin position="158"/>
        <end position="221"/>
    </location>
</feature>
<sequence>MRPPPRPRPAAPRPDRSAAGERTARPPASAPARPGPPEPATRPPAEEAPTRPVRRVAASGRELVPSTAERAGQGRPATGSQVRGRGRGAAGVPTGPRGTPTAPLGVVSHGMAERLAERDAMRRHRVRNRVLGWTSGVLVVAALVWVAFFSTVLGLDPEDVTISGEGTVVDPAQVEGVVAEAAGVPLPRLDTVALRERVLALNGVRDVEIRRAWPTGLTVLLESREPVVAVPVDGGFALLDADGVRVRTDPVVPEGLPEIDAPLDDQGAKALDAALVLLNALPADLHAQVAEVSAPTRDAVRMTLRDGVVVEWGSSEEAALKVRVLQTLRAVPENAGVTLYDVSAPTIPVTR</sequence>
<feature type="region of interest" description="Disordered" evidence="6">
    <location>
        <begin position="1"/>
        <end position="105"/>
    </location>
</feature>
<evidence type="ECO:0000256" key="2">
    <source>
        <dbReference type="ARBA" id="ARBA00022618"/>
    </source>
</evidence>
<evidence type="ECO:0000256" key="1">
    <source>
        <dbReference type="ARBA" id="ARBA00022475"/>
    </source>
</evidence>
<feature type="compositionally biased region" description="Low complexity" evidence="6">
    <location>
        <begin position="90"/>
        <end position="103"/>
    </location>
</feature>
<organism evidence="10 11">
    <name type="scientific">Cellulosimicrobium protaetiae</name>
    <dbReference type="NCBI Taxonomy" id="2587808"/>
    <lineage>
        <taxon>Bacteria</taxon>
        <taxon>Bacillati</taxon>
        <taxon>Actinomycetota</taxon>
        <taxon>Actinomycetes</taxon>
        <taxon>Micrococcales</taxon>
        <taxon>Promicromonosporaceae</taxon>
        <taxon>Cellulosimicrobium</taxon>
    </lineage>
</organism>
<name>A0A6M5UFT7_9MICO</name>
<evidence type="ECO:0000256" key="4">
    <source>
        <dbReference type="ARBA" id="ARBA00022989"/>
    </source>
</evidence>
<keyword evidence="5" id="KW-0131">Cell cycle</keyword>
<dbReference type="AlphaFoldDB" id="A0A6M5UFT7"/>
<keyword evidence="3 7" id="KW-0812">Transmembrane</keyword>
<accession>A0A6M5UFT7</accession>
<dbReference type="Pfam" id="PF03799">
    <property type="entry name" value="FtsQ_DivIB_C"/>
    <property type="match status" value="1"/>
</dbReference>
<gene>
    <name evidence="10" type="ORF">FIC82_013345</name>
</gene>
<evidence type="ECO:0000313" key="11">
    <source>
        <dbReference type="Proteomes" id="UP000451354"/>
    </source>
</evidence>
<evidence type="ECO:0000256" key="7">
    <source>
        <dbReference type="SAM" id="Phobius"/>
    </source>
</evidence>
<protein>
    <submittedName>
        <fullName evidence="10">FtsQ-type POTRA domain-containing protein</fullName>
    </submittedName>
</protein>
<dbReference type="KEGG" id="cprt:FIC82_013345"/>
<evidence type="ECO:0000256" key="6">
    <source>
        <dbReference type="SAM" id="MobiDB-lite"/>
    </source>
</evidence>
<evidence type="ECO:0000256" key="5">
    <source>
        <dbReference type="ARBA" id="ARBA00023306"/>
    </source>
</evidence>
<dbReference type="PANTHER" id="PTHR37820:SF1">
    <property type="entry name" value="CELL DIVISION PROTEIN FTSQ"/>
    <property type="match status" value="1"/>
</dbReference>
<evidence type="ECO:0000256" key="3">
    <source>
        <dbReference type="ARBA" id="ARBA00022692"/>
    </source>
</evidence>
<keyword evidence="2" id="KW-0132">Cell division</keyword>
<dbReference type="GO" id="GO:0051301">
    <property type="term" value="P:cell division"/>
    <property type="evidence" value="ECO:0007669"/>
    <property type="project" value="UniProtKB-KW"/>
</dbReference>